<protein>
    <submittedName>
        <fullName evidence="2">DNA-binding XRE family transcriptional regulator</fullName>
    </submittedName>
</protein>
<dbReference type="GO" id="GO:0003677">
    <property type="term" value="F:DNA binding"/>
    <property type="evidence" value="ECO:0007669"/>
    <property type="project" value="UniProtKB-KW"/>
</dbReference>
<gene>
    <name evidence="2" type="ORF">J2045_003407</name>
</gene>
<dbReference type="EMBL" id="JAUSUW010000010">
    <property type="protein sequence ID" value="MDQ0422359.1"/>
    <property type="molecule type" value="Genomic_DNA"/>
</dbReference>
<keyword evidence="3" id="KW-1185">Reference proteome</keyword>
<dbReference type="RefSeq" id="WP_307374835.1">
    <property type="nucleotide sequence ID" value="NZ_JAUSUW010000010.1"/>
</dbReference>
<dbReference type="Gene3D" id="1.10.260.40">
    <property type="entry name" value="lambda repressor-like DNA-binding domains"/>
    <property type="match status" value="1"/>
</dbReference>
<dbReference type="Pfam" id="PF01381">
    <property type="entry name" value="HTH_3"/>
    <property type="match status" value="1"/>
</dbReference>
<dbReference type="PROSITE" id="PS50943">
    <property type="entry name" value="HTH_CROC1"/>
    <property type="match status" value="1"/>
</dbReference>
<evidence type="ECO:0000313" key="2">
    <source>
        <dbReference type="EMBL" id="MDQ0422359.1"/>
    </source>
</evidence>
<feature type="domain" description="HTH cro/C1-type" evidence="1">
    <location>
        <begin position="10"/>
        <end position="65"/>
    </location>
</feature>
<sequence>MKQAKPADRLREARKSAGFASAAEAARRIGVSPITYTAHENGTREYDREACLNYARRFHVSPAWLMFGADASGPAPTEENNIPLVDFTPGVADRTPRMLNEYAVLDSNMIADFTVDTLRLPSAFLDRQIYSKPTSLFAMEWKPSSRESSRGSEFRAGEILLVRSQNHGPPRGERYLVADGIFPDVFAIELHSRTDEGAFVVRAFSSTGGDKEIIKPLSEIKILGQVVATIKPL</sequence>
<reference evidence="2 3" key="1">
    <citation type="submission" date="2023-07" db="EMBL/GenBank/DDBJ databases">
        <title>Genomic Encyclopedia of Type Strains, Phase IV (KMG-IV): sequencing the most valuable type-strain genomes for metagenomic binning, comparative biology and taxonomic classification.</title>
        <authorList>
            <person name="Goeker M."/>
        </authorList>
    </citation>
    <scope>NUCLEOTIDE SEQUENCE [LARGE SCALE GENOMIC DNA]</scope>
    <source>
        <strain evidence="2 3">DSM 1111</strain>
    </source>
</reference>
<dbReference type="InterPro" id="IPR001387">
    <property type="entry name" value="Cro/C1-type_HTH"/>
</dbReference>
<comment type="caution">
    <text evidence="2">The sequence shown here is derived from an EMBL/GenBank/DDBJ whole genome shotgun (WGS) entry which is preliminary data.</text>
</comment>
<keyword evidence="2" id="KW-0238">DNA-binding</keyword>
<organism evidence="2 3">
    <name type="scientific">Peteryoungia aggregata LMG 23059</name>
    <dbReference type="NCBI Taxonomy" id="1368425"/>
    <lineage>
        <taxon>Bacteria</taxon>
        <taxon>Pseudomonadati</taxon>
        <taxon>Pseudomonadota</taxon>
        <taxon>Alphaproteobacteria</taxon>
        <taxon>Hyphomicrobiales</taxon>
        <taxon>Rhizobiaceae</taxon>
        <taxon>Peteryoungia</taxon>
    </lineage>
</organism>
<evidence type="ECO:0000313" key="3">
    <source>
        <dbReference type="Proteomes" id="UP001238496"/>
    </source>
</evidence>
<dbReference type="SUPFAM" id="SSF47413">
    <property type="entry name" value="lambda repressor-like DNA-binding domains"/>
    <property type="match status" value="1"/>
</dbReference>
<accession>A0ABU0GAH8</accession>
<proteinExistence type="predicted"/>
<evidence type="ECO:0000259" key="1">
    <source>
        <dbReference type="PROSITE" id="PS50943"/>
    </source>
</evidence>
<name>A0ABU0GAH8_9HYPH</name>
<dbReference type="Proteomes" id="UP001238496">
    <property type="component" value="Unassembled WGS sequence"/>
</dbReference>
<dbReference type="InterPro" id="IPR010982">
    <property type="entry name" value="Lambda_DNA-bd_dom_sf"/>
</dbReference>
<dbReference type="CDD" id="cd00093">
    <property type="entry name" value="HTH_XRE"/>
    <property type="match status" value="1"/>
</dbReference>
<dbReference type="SMART" id="SM00530">
    <property type="entry name" value="HTH_XRE"/>
    <property type="match status" value="1"/>
</dbReference>